<organism evidence="1 2">
    <name type="scientific">marine gamma proteobacterium HTCC2143</name>
    <dbReference type="NCBI Taxonomy" id="247633"/>
    <lineage>
        <taxon>Bacteria</taxon>
        <taxon>Pseudomonadati</taxon>
        <taxon>Pseudomonadota</taxon>
        <taxon>Gammaproteobacteria</taxon>
        <taxon>Cellvibrionales</taxon>
        <taxon>Spongiibacteraceae</taxon>
        <taxon>BD1-7 clade</taxon>
    </lineage>
</organism>
<sequence>RALAEKATETAKPILRQALRRGTPWASTMAPQRAAAHRAIKTELGNRAPIFH</sequence>
<gene>
    <name evidence="1" type="ORF">GP2143_04353</name>
</gene>
<name>A0YHP9_9GAMM</name>
<keyword evidence="2" id="KW-1185">Reference proteome</keyword>
<evidence type="ECO:0000313" key="2">
    <source>
        <dbReference type="Proteomes" id="UP000004931"/>
    </source>
</evidence>
<accession>A0YHP9</accession>
<protein>
    <submittedName>
        <fullName evidence="1">Uncharacterized protein</fullName>
    </submittedName>
</protein>
<dbReference type="Proteomes" id="UP000004931">
    <property type="component" value="Unassembled WGS sequence"/>
</dbReference>
<evidence type="ECO:0000313" key="1">
    <source>
        <dbReference type="EMBL" id="EAW29658.1"/>
    </source>
</evidence>
<reference evidence="1 2" key="1">
    <citation type="journal article" date="2010" name="J. Bacteriol.">
        <title>Genome sequence of the oligotrophic marine Gammaproteobacterium HTCC2143, isolated from the Oregon Coast.</title>
        <authorList>
            <person name="Oh H.M."/>
            <person name="Kang I."/>
            <person name="Ferriera S."/>
            <person name="Giovannoni S.J."/>
            <person name="Cho J.C."/>
        </authorList>
    </citation>
    <scope>NUCLEOTIDE SEQUENCE [LARGE SCALE GENOMIC DNA]</scope>
    <source>
        <strain evidence="1 2">HTCC2143</strain>
    </source>
</reference>
<dbReference type="EMBL" id="AAVT01000020">
    <property type="protein sequence ID" value="EAW29658.1"/>
    <property type="molecule type" value="Genomic_DNA"/>
</dbReference>
<feature type="non-terminal residue" evidence="1">
    <location>
        <position position="1"/>
    </location>
</feature>
<comment type="caution">
    <text evidence="1">The sequence shown here is derived from an EMBL/GenBank/DDBJ whole genome shotgun (WGS) entry which is preliminary data.</text>
</comment>
<dbReference type="AlphaFoldDB" id="A0YHP9"/>
<proteinExistence type="predicted"/>